<evidence type="ECO:0000256" key="4">
    <source>
        <dbReference type="ARBA" id="ARBA00023125"/>
    </source>
</evidence>
<dbReference type="GO" id="GO:0003690">
    <property type="term" value="F:double-stranded DNA binding"/>
    <property type="evidence" value="ECO:0007669"/>
    <property type="project" value="InterPro"/>
</dbReference>
<dbReference type="InterPro" id="IPR050847">
    <property type="entry name" value="SASP_DNA-binding"/>
</dbReference>
<evidence type="ECO:0000256" key="3">
    <source>
        <dbReference type="ARBA" id="ARBA00022969"/>
    </source>
</evidence>
<dbReference type="Proteomes" id="UP000196053">
    <property type="component" value="Chromosome I"/>
</dbReference>
<dbReference type="Pfam" id="PF00269">
    <property type="entry name" value="SASP"/>
    <property type="match status" value="1"/>
</dbReference>
<keyword evidence="3" id="KW-0749">Sporulation</keyword>
<reference evidence="6" key="1">
    <citation type="submission" date="2015-09" db="EMBL/GenBank/DDBJ databases">
        <authorList>
            <person name="Wibberg D."/>
        </authorList>
    </citation>
    <scope>NUCLEOTIDE SEQUENCE [LARGE SCALE GENOMIC DNA]</scope>
    <source>
        <strain evidence="6">SD1D</strain>
    </source>
</reference>
<dbReference type="OrthoDB" id="1683773at2"/>
<organism evidence="5 6">
    <name type="scientific">Herbinix luporum</name>
    <dbReference type="NCBI Taxonomy" id="1679721"/>
    <lineage>
        <taxon>Bacteria</taxon>
        <taxon>Bacillati</taxon>
        <taxon>Bacillota</taxon>
        <taxon>Clostridia</taxon>
        <taxon>Lachnospirales</taxon>
        <taxon>Lachnospiraceae</taxon>
        <taxon>Herbinix</taxon>
    </lineage>
</organism>
<accession>A0A0K8J7Q1</accession>
<comment type="similarity">
    <text evidence="2">Belongs to the alpha/beta-type SASP family.</text>
</comment>
<dbReference type="GO" id="GO:0030435">
    <property type="term" value="P:sporulation resulting in formation of a cellular spore"/>
    <property type="evidence" value="ECO:0007669"/>
    <property type="project" value="UniProtKB-KW"/>
</dbReference>
<dbReference type="InterPro" id="IPR001448">
    <property type="entry name" value="SASP_alpha/beta-type"/>
</dbReference>
<evidence type="ECO:0008006" key="7">
    <source>
        <dbReference type="Google" id="ProtNLM"/>
    </source>
</evidence>
<name>A0A0K8J7Q1_9FIRM</name>
<dbReference type="PANTHER" id="PTHR36107:SF1">
    <property type="entry name" value="SMALL, ACID-SOLUBLE SPORE PROTEIN A"/>
    <property type="match status" value="1"/>
</dbReference>
<dbReference type="AlphaFoldDB" id="A0A0K8J7Q1"/>
<dbReference type="Gene3D" id="6.10.10.80">
    <property type="entry name" value="Small, acid-soluble spore protein, alpha/beta type-like"/>
    <property type="match status" value="1"/>
</dbReference>
<comment type="function">
    <text evidence="1">SASP are bound to spore DNA. They are double-stranded DNA-binding proteins that cause DNA to change to an a-like conformation. They protect the DNA backbone from chemical and enzymatic cleavage and are thus involved in dormant spore's high resistance to UV light.</text>
</comment>
<dbReference type="KEGG" id="hsd:SD1D_2131"/>
<protein>
    <recommendedName>
        <fullName evidence="7">Alpha/beta-type small acid-soluble spore protein</fullName>
    </recommendedName>
</protein>
<sequence>MANNNNSGTNRIEVPEAREALNRFKMEVASELGVPLTQGYNGNLTSRENGSVGGEMVRRMIRSQEQAMSGQSGQQQ</sequence>
<gene>
    <name evidence="5" type="ORF">SD1D_2131</name>
</gene>
<dbReference type="PROSITE" id="PS00304">
    <property type="entry name" value="SASP_1"/>
    <property type="match status" value="1"/>
</dbReference>
<dbReference type="InterPro" id="IPR038300">
    <property type="entry name" value="SASP_sf_alpha/beta"/>
</dbReference>
<dbReference type="RefSeq" id="WP_058258898.1">
    <property type="nucleotide sequence ID" value="NZ_DUPS01000032.1"/>
</dbReference>
<evidence type="ECO:0000256" key="1">
    <source>
        <dbReference type="ARBA" id="ARBA00003863"/>
    </source>
</evidence>
<keyword evidence="4" id="KW-0238">DNA-binding</keyword>
<evidence type="ECO:0000313" key="6">
    <source>
        <dbReference type="Proteomes" id="UP000196053"/>
    </source>
</evidence>
<dbReference type="InterPro" id="IPR018126">
    <property type="entry name" value="SASP_alpha/beta-type_CS"/>
</dbReference>
<dbReference type="EMBL" id="LN879430">
    <property type="protein sequence ID" value="CUH93666.1"/>
    <property type="molecule type" value="Genomic_DNA"/>
</dbReference>
<dbReference type="PANTHER" id="PTHR36107">
    <property type="entry name" value="SMALL, ACID-SOLUBLE SPORE PROTEIN A"/>
    <property type="match status" value="1"/>
</dbReference>
<dbReference type="GO" id="GO:0006265">
    <property type="term" value="P:DNA topological change"/>
    <property type="evidence" value="ECO:0007669"/>
    <property type="project" value="InterPro"/>
</dbReference>
<evidence type="ECO:0000256" key="2">
    <source>
        <dbReference type="ARBA" id="ARBA00005442"/>
    </source>
</evidence>
<keyword evidence="6" id="KW-1185">Reference proteome</keyword>
<proteinExistence type="inferred from homology"/>
<evidence type="ECO:0000313" key="5">
    <source>
        <dbReference type="EMBL" id="CUH93666.1"/>
    </source>
</evidence>